<dbReference type="AlphaFoldDB" id="A0A540WDA6"/>
<feature type="domain" description="HTH araC/xylS-type" evidence="3">
    <location>
        <begin position="221"/>
        <end position="319"/>
    </location>
</feature>
<dbReference type="PANTHER" id="PTHR43130:SF11">
    <property type="entry name" value="TRANSCRIPTIONAL REGULATORY PROTEIN"/>
    <property type="match status" value="1"/>
</dbReference>
<accession>A0A540WDA6</accession>
<protein>
    <submittedName>
        <fullName evidence="4">Helix-turn-helix domain-containing protein</fullName>
    </submittedName>
</protein>
<evidence type="ECO:0000256" key="2">
    <source>
        <dbReference type="ARBA" id="ARBA00023163"/>
    </source>
</evidence>
<dbReference type="InterPro" id="IPR052158">
    <property type="entry name" value="INH-QAR"/>
</dbReference>
<dbReference type="PROSITE" id="PS01124">
    <property type="entry name" value="HTH_ARAC_FAMILY_2"/>
    <property type="match status" value="1"/>
</dbReference>
<dbReference type="Proteomes" id="UP000319103">
    <property type="component" value="Unassembled WGS sequence"/>
</dbReference>
<name>A0A540WDA6_9ACTN</name>
<dbReference type="InterPro" id="IPR029062">
    <property type="entry name" value="Class_I_gatase-like"/>
</dbReference>
<dbReference type="InterPro" id="IPR009057">
    <property type="entry name" value="Homeodomain-like_sf"/>
</dbReference>
<keyword evidence="1" id="KW-0805">Transcription regulation</keyword>
<evidence type="ECO:0000259" key="3">
    <source>
        <dbReference type="PROSITE" id="PS01124"/>
    </source>
</evidence>
<proteinExistence type="predicted"/>
<keyword evidence="2" id="KW-0804">Transcription</keyword>
<dbReference type="SUPFAM" id="SSF52317">
    <property type="entry name" value="Class I glutamine amidotransferase-like"/>
    <property type="match status" value="1"/>
</dbReference>
<evidence type="ECO:0000313" key="5">
    <source>
        <dbReference type="Proteomes" id="UP000319103"/>
    </source>
</evidence>
<evidence type="ECO:0000313" key="4">
    <source>
        <dbReference type="EMBL" id="TQF06867.1"/>
    </source>
</evidence>
<dbReference type="EMBL" id="VIGB01000003">
    <property type="protein sequence ID" value="TQF06867.1"/>
    <property type="molecule type" value="Genomic_DNA"/>
</dbReference>
<dbReference type="OrthoDB" id="3194870at2"/>
<gene>
    <name evidence="4" type="ORF">E6W39_37600</name>
</gene>
<keyword evidence="5" id="KW-1185">Reference proteome</keyword>
<dbReference type="SMART" id="SM00342">
    <property type="entry name" value="HTH_ARAC"/>
    <property type="match status" value="1"/>
</dbReference>
<dbReference type="Gene3D" id="1.10.10.60">
    <property type="entry name" value="Homeodomain-like"/>
    <property type="match status" value="1"/>
</dbReference>
<dbReference type="Gene3D" id="3.40.50.880">
    <property type="match status" value="1"/>
</dbReference>
<dbReference type="RefSeq" id="WP_141637273.1">
    <property type="nucleotide sequence ID" value="NZ_VIGB01000003.1"/>
</dbReference>
<evidence type="ECO:0000256" key="1">
    <source>
        <dbReference type="ARBA" id="ARBA00023015"/>
    </source>
</evidence>
<sequence length="321" mass="34755">MRVGVLVLDGVFDSGLTAVLDILRCANGLRGRLPQPPPAWEVETVGFTPTVRTGAGLTVGVAPVERIVDCDLLLVPAVPRFDPDQLIELVAGPDLAPARELLRRARERRTPIATACAGSFLLAEAGVLDGLSATTTWWLAPYFGRRYPRVRLDRDAMVTHADGVTTAGAAFGHVDLALTLVRRASPALSDLVARHLVIDERPSQTAHTLPSTLAQSDPTVAAFERWARERLAEPLDIKAAARALGVSERTLQRTTRAVLGSSPVRFVQELRVEQAVHLLRTTDQPIEVIARRVGYENAGSLRLLLRERTGVTAGAHRRGGH</sequence>
<organism evidence="4 5">
    <name type="scientific">Kitasatospora acidiphila</name>
    <dbReference type="NCBI Taxonomy" id="2567942"/>
    <lineage>
        <taxon>Bacteria</taxon>
        <taxon>Bacillati</taxon>
        <taxon>Actinomycetota</taxon>
        <taxon>Actinomycetes</taxon>
        <taxon>Kitasatosporales</taxon>
        <taxon>Streptomycetaceae</taxon>
        <taxon>Kitasatospora</taxon>
    </lineage>
</organism>
<dbReference type="InterPro" id="IPR018060">
    <property type="entry name" value="HTH_AraC"/>
</dbReference>
<dbReference type="SUPFAM" id="SSF46689">
    <property type="entry name" value="Homeodomain-like"/>
    <property type="match status" value="1"/>
</dbReference>
<dbReference type="GO" id="GO:0003700">
    <property type="term" value="F:DNA-binding transcription factor activity"/>
    <property type="evidence" value="ECO:0007669"/>
    <property type="project" value="InterPro"/>
</dbReference>
<dbReference type="PANTHER" id="PTHR43130">
    <property type="entry name" value="ARAC-FAMILY TRANSCRIPTIONAL REGULATOR"/>
    <property type="match status" value="1"/>
</dbReference>
<dbReference type="Pfam" id="PF12833">
    <property type="entry name" value="HTH_18"/>
    <property type="match status" value="1"/>
</dbReference>
<dbReference type="GO" id="GO:0043565">
    <property type="term" value="F:sequence-specific DNA binding"/>
    <property type="evidence" value="ECO:0007669"/>
    <property type="project" value="InterPro"/>
</dbReference>
<comment type="caution">
    <text evidence="4">The sequence shown here is derived from an EMBL/GenBank/DDBJ whole genome shotgun (WGS) entry which is preliminary data.</text>
</comment>
<reference evidence="4 5" key="1">
    <citation type="submission" date="2019-06" db="EMBL/GenBank/DDBJ databases">
        <title>Description of Kitasatospora acidophila sp. nov. isolated from pine grove soil, and reclassification of Streptomyces novaecaesareae to Kitasatospora novaeceasareae comb. nov.</title>
        <authorList>
            <person name="Kim M.J."/>
        </authorList>
    </citation>
    <scope>NUCLEOTIDE SEQUENCE [LARGE SCALE GENOMIC DNA]</scope>
    <source>
        <strain evidence="4 5">MMS16-CNU292</strain>
    </source>
</reference>